<dbReference type="GO" id="GO:0005524">
    <property type="term" value="F:ATP binding"/>
    <property type="evidence" value="ECO:0007669"/>
    <property type="project" value="UniProtKB-KW"/>
</dbReference>
<dbReference type="GO" id="GO:0005737">
    <property type="term" value="C:cytoplasm"/>
    <property type="evidence" value="ECO:0007669"/>
    <property type="project" value="TreeGrafter"/>
</dbReference>
<feature type="region of interest" description="Disordered" evidence="9">
    <location>
        <begin position="577"/>
        <end position="598"/>
    </location>
</feature>
<dbReference type="InterPro" id="IPR050629">
    <property type="entry name" value="STE20/SPS1-PAK"/>
</dbReference>
<dbReference type="InterPro" id="IPR011009">
    <property type="entry name" value="Kinase-like_dom_sf"/>
</dbReference>
<comment type="similarity">
    <text evidence="1">Belongs to the protein kinase superfamily. STE Ser/Thr protein kinase family. STE20 subfamily.</text>
</comment>
<keyword evidence="11" id="KW-1185">Reference proteome</keyword>
<feature type="region of interest" description="Disordered" evidence="9">
    <location>
        <begin position="496"/>
        <end position="558"/>
    </location>
</feature>
<feature type="compositionally biased region" description="Basic and acidic residues" evidence="9">
    <location>
        <begin position="1179"/>
        <end position="1188"/>
    </location>
</feature>
<keyword evidence="3" id="KW-0808">Transferase</keyword>
<name>A0A1G4I534_TRYEQ</name>
<evidence type="ECO:0000256" key="8">
    <source>
        <dbReference type="ARBA" id="ARBA00048679"/>
    </source>
</evidence>
<accession>A0A1G4I534</accession>
<dbReference type="VEuPathDB" id="TriTrypDB:TEOVI_000033800"/>
<feature type="compositionally biased region" description="Polar residues" evidence="9">
    <location>
        <begin position="496"/>
        <end position="524"/>
    </location>
</feature>
<organism evidence="10 11">
    <name type="scientific">Trypanosoma equiperdum</name>
    <dbReference type="NCBI Taxonomy" id="5694"/>
    <lineage>
        <taxon>Eukaryota</taxon>
        <taxon>Discoba</taxon>
        <taxon>Euglenozoa</taxon>
        <taxon>Kinetoplastea</taxon>
        <taxon>Metakinetoplastina</taxon>
        <taxon>Trypanosomatida</taxon>
        <taxon>Trypanosomatidae</taxon>
        <taxon>Trypanosoma</taxon>
    </lineage>
</organism>
<comment type="catalytic activity">
    <reaction evidence="7">
        <text>L-threonyl-[protein] + ATP = O-phospho-L-threonyl-[protein] + ADP + H(+)</text>
        <dbReference type="Rhea" id="RHEA:46608"/>
        <dbReference type="Rhea" id="RHEA-COMP:11060"/>
        <dbReference type="Rhea" id="RHEA-COMP:11605"/>
        <dbReference type="ChEBI" id="CHEBI:15378"/>
        <dbReference type="ChEBI" id="CHEBI:30013"/>
        <dbReference type="ChEBI" id="CHEBI:30616"/>
        <dbReference type="ChEBI" id="CHEBI:61977"/>
        <dbReference type="ChEBI" id="CHEBI:456216"/>
        <dbReference type="EC" id="2.7.11.1"/>
    </reaction>
</comment>
<dbReference type="RefSeq" id="XP_067078227.1">
    <property type="nucleotide sequence ID" value="XM_067222126.1"/>
</dbReference>
<feature type="region of interest" description="Disordered" evidence="9">
    <location>
        <begin position="216"/>
        <end position="248"/>
    </location>
</feature>
<evidence type="ECO:0000313" key="10">
    <source>
        <dbReference type="EMBL" id="SCU66826.1"/>
    </source>
</evidence>
<reference evidence="10" key="1">
    <citation type="submission" date="2016-09" db="EMBL/GenBank/DDBJ databases">
        <authorList>
            <person name="Hebert L."/>
            <person name="Moumen B."/>
        </authorList>
    </citation>
    <scope>NUCLEOTIDE SEQUENCE [LARGE SCALE GENOMIC DNA]</scope>
    <source>
        <strain evidence="10">OVI</strain>
    </source>
</reference>
<evidence type="ECO:0000256" key="6">
    <source>
        <dbReference type="ARBA" id="ARBA00022840"/>
    </source>
</evidence>
<evidence type="ECO:0008006" key="12">
    <source>
        <dbReference type="Google" id="ProtNLM"/>
    </source>
</evidence>
<keyword evidence="2" id="KW-0723">Serine/threonine-protein kinase</keyword>
<comment type="caution">
    <text evidence="10">The sequence shown here is derived from an EMBL/GenBank/DDBJ whole genome shotgun (WGS) entry which is preliminary data.</text>
</comment>
<feature type="compositionally biased region" description="Polar residues" evidence="9">
    <location>
        <begin position="898"/>
        <end position="923"/>
    </location>
</feature>
<comment type="catalytic activity">
    <reaction evidence="8">
        <text>L-seryl-[protein] + ATP = O-phospho-L-seryl-[protein] + ADP + H(+)</text>
        <dbReference type="Rhea" id="RHEA:17989"/>
        <dbReference type="Rhea" id="RHEA-COMP:9863"/>
        <dbReference type="Rhea" id="RHEA-COMP:11604"/>
        <dbReference type="ChEBI" id="CHEBI:15378"/>
        <dbReference type="ChEBI" id="CHEBI:29999"/>
        <dbReference type="ChEBI" id="CHEBI:30616"/>
        <dbReference type="ChEBI" id="CHEBI:83421"/>
        <dbReference type="ChEBI" id="CHEBI:456216"/>
        <dbReference type="EC" id="2.7.11.1"/>
    </reaction>
</comment>
<evidence type="ECO:0000256" key="9">
    <source>
        <dbReference type="SAM" id="MobiDB-lite"/>
    </source>
</evidence>
<feature type="compositionally biased region" description="Basic residues" evidence="9">
    <location>
        <begin position="7"/>
        <end position="20"/>
    </location>
</feature>
<dbReference type="EMBL" id="CZPT02000621">
    <property type="protein sequence ID" value="SCU66826.1"/>
    <property type="molecule type" value="Genomic_DNA"/>
</dbReference>
<keyword evidence="4" id="KW-0547">Nucleotide-binding</keyword>
<feature type="compositionally biased region" description="Polar residues" evidence="9">
    <location>
        <begin position="1013"/>
        <end position="1028"/>
    </location>
</feature>
<feature type="compositionally biased region" description="Polar residues" evidence="9">
    <location>
        <begin position="113"/>
        <end position="122"/>
    </location>
</feature>
<dbReference type="Proteomes" id="UP000195570">
    <property type="component" value="Unassembled WGS sequence"/>
</dbReference>
<evidence type="ECO:0000256" key="3">
    <source>
        <dbReference type="ARBA" id="ARBA00022679"/>
    </source>
</evidence>
<keyword evidence="5" id="KW-0418">Kinase</keyword>
<feature type="compositionally biased region" description="Basic and acidic residues" evidence="9">
    <location>
        <begin position="1097"/>
        <end position="1112"/>
    </location>
</feature>
<protein>
    <recommendedName>
        <fullName evidence="12">Protein kinase domain-containing protein</fullName>
    </recommendedName>
</protein>
<feature type="region of interest" description="Disordered" evidence="9">
    <location>
        <begin position="1012"/>
        <end position="1031"/>
    </location>
</feature>
<evidence type="ECO:0000313" key="11">
    <source>
        <dbReference type="Proteomes" id="UP000195570"/>
    </source>
</evidence>
<feature type="compositionally biased region" description="Polar residues" evidence="9">
    <location>
        <begin position="216"/>
        <end position="227"/>
    </location>
</feature>
<evidence type="ECO:0000256" key="1">
    <source>
        <dbReference type="ARBA" id="ARBA00008874"/>
    </source>
</evidence>
<sequence>MLTNSKMQRKIGKGPRKQRPRQLPQFSSSFKAQVTFSSSVAEHQQCVSTPVEKEKVCMGNGFFCRIFDEAYAGVEINKRRPQERLPSIVRNVTRQCWSNGSPEKATFARPSHSETLQPSPYANLNLRPPPLHQTNSVGIYPSLASEPPVPNETHAPCGTDYQRNVRRGSRIVRGTLCKNHTACVVRVFVVDGVLLHRLSKLSDTLNGTVVVTNPNSRTDSAAVSPTPQRDRCSGGCDPGSPLRNSGGLQEGEELAFGNLPADFPQLLELQLKEILLSPESATHCSREGITLASAEANGTGMNSVDTLVKTNKRIGEIGGAEFFVSPQATSRRVGLAVTREMAHDVVASPLSALSMRVSDTASNNSCANVRNQMSVGGGKESVISGARGYSPGGSFSSQPGPTVQYQAGVTTSVDGDIGDFTFSTTIPNEKSGPKESDGLDSNILSGQMPILGLSVFSLGEIKTSVTKEDACPQGPTVKAEPVTRFGNKASKAFSTSLKQKSSVNRAPTTNINPSSDTTCKSGISLQAVKKGATGVRRPSNDSVPRTKDRSKSTSYPSSLDYGKGAVVDRLHTGTTASTFKIGTTGPAHDTTTPSATRGDLPGAPVPQEGKTVPQFAIALSLPLVPQGNVYDVFLNWSITNQPSNVLREVVIRNIIRSVLRQLATLHAMGRAHGSVKATNIFLTSHVVEAVAAANEDGVAPLTPKGCTLTSSITAELGNSGTRRYSSVTVRHTHSRSSSGRSSAVIFDEAATSARASAEVISNSEDNDAMLELSNHVILSDGYYGRVEQALFSTFAKCCNSVDREETVSGPRGYCEQLRGSSCYSSAYPLPLKAVEGFRNSPTMDALHLFTVKEQEYLPPPECITEENTINSTGNSGSIDSSSHNDPIPTSKLRPSHGDGSNTSKKAAFNTTGPRIRATHNTHNPRCPLTPAHDIWMLGLLAIHLADGACPWWMRLHHRPLPRLRRGRWSLSFASFVQRCVCAAETGRPSAKELLLDKWFDCALLDKSGEEGRQTPTAAASQKPQQTGSGAADISLKRPCHRAFVDIMLEYHELAEEWYSRCQHSNTVNSLSGCGDSIPSLNNNRKEICSLSMMGEKQAQERVGKQTSERHEVASPTRISSRGSSRGSGGSNGRRKRKSGGRGRVGLPKTHPVPMASGEEDERNTDDYYDTQTTATTGVDESHTTKDGSDSSETEGGSFHSPQPFFIGALSLALEACGYVEPLEAETPKKGTLGGRTCPSSCRQISPPYETGSTGNGDCISHSRQHELLSELMQAFWNLNRECRLATDVWCVTLMKHMRQDNRMVECVMPFVTNETLPFFTDAGGTGAKQPGSRDCFVGAANQEVCGGAAANEASANSFNIKGSHVSFSSPQQQPQQKQHPDVSPTAFHNYMLGKWCITTSWVLQQQQQQQQQQLTKRLSGGDEKK</sequence>
<feature type="region of interest" description="Disordered" evidence="9">
    <location>
        <begin position="1362"/>
        <end position="1384"/>
    </location>
</feature>
<feature type="compositionally biased region" description="Acidic residues" evidence="9">
    <location>
        <begin position="1157"/>
        <end position="1168"/>
    </location>
</feature>
<dbReference type="PANTHER" id="PTHR48012">
    <property type="entry name" value="STERILE20-LIKE KINASE, ISOFORM B-RELATED"/>
    <property type="match status" value="1"/>
</dbReference>
<dbReference type="SUPFAM" id="SSF56112">
    <property type="entry name" value="Protein kinase-like (PK-like)"/>
    <property type="match status" value="2"/>
</dbReference>
<feature type="region of interest" description="Disordered" evidence="9">
    <location>
        <begin position="1094"/>
        <end position="1201"/>
    </location>
</feature>
<evidence type="ECO:0000256" key="7">
    <source>
        <dbReference type="ARBA" id="ARBA00047899"/>
    </source>
</evidence>
<feature type="compositionally biased region" description="Low complexity" evidence="9">
    <location>
        <begin position="869"/>
        <end position="881"/>
    </location>
</feature>
<evidence type="ECO:0000256" key="4">
    <source>
        <dbReference type="ARBA" id="ARBA00022741"/>
    </source>
</evidence>
<keyword evidence="6" id="KW-0067">ATP-binding</keyword>
<dbReference type="Gene3D" id="1.10.510.10">
    <property type="entry name" value="Transferase(Phosphotransferase) domain 1"/>
    <property type="match status" value="2"/>
</dbReference>
<dbReference type="GeneID" id="92374278"/>
<evidence type="ECO:0000256" key="5">
    <source>
        <dbReference type="ARBA" id="ARBA00022777"/>
    </source>
</evidence>
<feature type="region of interest" description="Disordered" evidence="9">
    <location>
        <begin position="863"/>
        <end position="923"/>
    </location>
</feature>
<feature type="region of interest" description="Disordered" evidence="9">
    <location>
        <begin position="1"/>
        <end position="26"/>
    </location>
</feature>
<dbReference type="PANTHER" id="PTHR48012:SF10">
    <property type="entry name" value="FI20177P1"/>
    <property type="match status" value="1"/>
</dbReference>
<evidence type="ECO:0000256" key="2">
    <source>
        <dbReference type="ARBA" id="ARBA00022527"/>
    </source>
</evidence>
<gene>
    <name evidence="10" type="ORF">TEOVI_000033800</name>
</gene>
<proteinExistence type="inferred from homology"/>
<feature type="region of interest" description="Disordered" evidence="9">
    <location>
        <begin position="100"/>
        <end position="161"/>
    </location>
</feature>
<dbReference type="GO" id="GO:0004674">
    <property type="term" value="F:protein serine/threonine kinase activity"/>
    <property type="evidence" value="ECO:0007669"/>
    <property type="project" value="UniProtKB-KW"/>
</dbReference>